<dbReference type="CDD" id="cd00130">
    <property type="entry name" value="PAS"/>
    <property type="match status" value="2"/>
</dbReference>
<dbReference type="Proteomes" id="UP000051936">
    <property type="component" value="Unassembled WGS sequence"/>
</dbReference>
<dbReference type="InterPro" id="IPR000700">
    <property type="entry name" value="PAS-assoc_C"/>
</dbReference>
<feature type="domain" description="HTH cro/C1-type" evidence="7">
    <location>
        <begin position="262"/>
        <end position="291"/>
    </location>
</feature>
<keyword evidence="5" id="KW-0418">Kinase</keyword>
<keyword evidence="3" id="KW-0597">Phosphoprotein</keyword>
<dbReference type="CDD" id="cd00093">
    <property type="entry name" value="HTH_XRE"/>
    <property type="match status" value="1"/>
</dbReference>
<comment type="catalytic activity">
    <reaction evidence="1">
        <text>ATP + protein L-histidine = ADP + protein N-phospho-L-histidine.</text>
        <dbReference type="EC" id="2.7.13.3"/>
    </reaction>
</comment>
<sequence length="331" mass="36831">MLDLLKRGTEESFGLIERELRCGLWSWNLRTDEMHWSRGYHDLLGIEPGKVAPSFAAILQVTHPDDRGAQAEVERVIQKASTIRRKFRVIRRGGNIAWIYCQIIVFVDPKGAAEKAIGVCTDITAREDQLNRLRIADERYRALIKAAGAVVWIAKSDGRIHEVVNCDHGSQIVASESGWLQLVHPDDQEKMLRVCAAASREKRGYDVVHRFLQADGTFKWRRSTGQPLLDDAGNIKEWLGISVDLDRDTARAGTHRVTGAQIRAARGLVRWSVKDLAHAAGITRATIRRLEEADGAPPHNDPALAAIEAAFASAGVEFLFREAGKPGVRPR</sequence>
<organism evidence="8 9">
    <name type="scientific">Bradyrhizobium manausense</name>
    <dbReference type="NCBI Taxonomy" id="989370"/>
    <lineage>
        <taxon>Bacteria</taxon>
        <taxon>Pseudomonadati</taxon>
        <taxon>Pseudomonadota</taxon>
        <taxon>Alphaproteobacteria</taxon>
        <taxon>Hyphomicrobiales</taxon>
        <taxon>Nitrobacteraceae</taxon>
        <taxon>Bradyrhizobium</taxon>
    </lineage>
</organism>
<dbReference type="Gene3D" id="1.10.260.40">
    <property type="entry name" value="lambda repressor-like DNA-binding domains"/>
    <property type="match status" value="1"/>
</dbReference>
<evidence type="ECO:0000256" key="5">
    <source>
        <dbReference type="ARBA" id="ARBA00022777"/>
    </source>
</evidence>
<dbReference type="STRING" id="989370.AOQ71_22350"/>
<evidence type="ECO:0000259" key="7">
    <source>
        <dbReference type="PROSITE" id="PS50943"/>
    </source>
</evidence>
<evidence type="ECO:0000256" key="1">
    <source>
        <dbReference type="ARBA" id="ARBA00000085"/>
    </source>
</evidence>
<dbReference type="RefSeq" id="WP_057751061.1">
    <property type="nucleotide sequence ID" value="NZ_LJYG01000094.1"/>
</dbReference>
<protein>
    <recommendedName>
        <fullName evidence="2">histidine kinase</fullName>
        <ecNumber evidence="2">2.7.13.3</ecNumber>
    </recommendedName>
</protein>
<name>A0A0R3DIJ5_9BRAD</name>
<dbReference type="PANTHER" id="PTHR43304">
    <property type="entry name" value="PHYTOCHROME-LIKE PROTEIN CPH1"/>
    <property type="match status" value="1"/>
</dbReference>
<evidence type="ECO:0000313" key="9">
    <source>
        <dbReference type="Proteomes" id="UP000051936"/>
    </source>
</evidence>
<accession>A0A0R3DIJ5</accession>
<evidence type="ECO:0000256" key="3">
    <source>
        <dbReference type="ARBA" id="ARBA00022553"/>
    </source>
</evidence>
<dbReference type="EC" id="2.7.13.3" evidence="2"/>
<dbReference type="InterPro" id="IPR052162">
    <property type="entry name" value="Sensor_kinase/Photoreceptor"/>
</dbReference>
<dbReference type="PROSITE" id="PS50113">
    <property type="entry name" value="PAC"/>
    <property type="match status" value="1"/>
</dbReference>
<keyword evidence="4" id="KW-0808">Transferase</keyword>
<dbReference type="GO" id="GO:0003677">
    <property type="term" value="F:DNA binding"/>
    <property type="evidence" value="ECO:0007669"/>
    <property type="project" value="InterPro"/>
</dbReference>
<evidence type="ECO:0000313" key="8">
    <source>
        <dbReference type="EMBL" id="KRQ08238.1"/>
    </source>
</evidence>
<dbReference type="PANTHER" id="PTHR43304:SF1">
    <property type="entry name" value="PAC DOMAIN-CONTAINING PROTEIN"/>
    <property type="match status" value="1"/>
</dbReference>
<dbReference type="Gene3D" id="2.10.70.100">
    <property type="match status" value="1"/>
</dbReference>
<dbReference type="Gene3D" id="3.30.450.20">
    <property type="entry name" value="PAS domain"/>
    <property type="match status" value="2"/>
</dbReference>
<reference evidence="8 9" key="1">
    <citation type="submission" date="2015-09" db="EMBL/GenBank/DDBJ databases">
        <title>Draft Genome Sequence of Bradyrhizobium manausense Strain BR 3351T, a Novel Symbiotic Nitrogen-Fixing Alphaproteobacterium Isolated from Brazilian Amazon Rain Forest.</title>
        <authorList>
            <person name="De Araujo J.L."/>
            <person name="Zilli J.E."/>
        </authorList>
    </citation>
    <scope>NUCLEOTIDE SEQUENCE [LARGE SCALE GENOMIC DNA]</scope>
    <source>
        <strain evidence="8 9">BR3351</strain>
    </source>
</reference>
<evidence type="ECO:0000256" key="2">
    <source>
        <dbReference type="ARBA" id="ARBA00012438"/>
    </source>
</evidence>
<dbReference type="InterPro" id="IPR001610">
    <property type="entry name" value="PAC"/>
</dbReference>
<evidence type="ECO:0000256" key="4">
    <source>
        <dbReference type="ARBA" id="ARBA00022679"/>
    </source>
</evidence>
<dbReference type="SUPFAM" id="SSF55785">
    <property type="entry name" value="PYP-like sensor domain (PAS domain)"/>
    <property type="match status" value="2"/>
</dbReference>
<dbReference type="InterPro" id="IPR001387">
    <property type="entry name" value="Cro/C1-type_HTH"/>
</dbReference>
<proteinExistence type="predicted"/>
<dbReference type="InterPro" id="IPR000014">
    <property type="entry name" value="PAS"/>
</dbReference>
<dbReference type="InterPro" id="IPR035965">
    <property type="entry name" value="PAS-like_dom_sf"/>
</dbReference>
<dbReference type="InterPro" id="IPR010982">
    <property type="entry name" value="Lambda_DNA-bd_dom_sf"/>
</dbReference>
<evidence type="ECO:0000259" key="6">
    <source>
        <dbReference type="PROSITE" id="PS50113"/>
    </source>
</evidence>
<dbReference type="Pfam" id="PF08447">
    <property type="entry name" value="PAS_3"/>
    <property type="match status" value="2"/>
</dbReference>
<dbReference type="GO" id="GO:0004673">
    <property type="term" value="F:protein histidine kinase activity"/>
    <property type="evidence" value="ECO:0007669"/>
    <property type="project" value="UniProtKB-EC"/>
</dbReference>
<comment type="caution">
    <text evidence="8">The sequence shown here is derived from an EMBL/GenBank/DDBJ whole genome shotgun (WGS) entry which is preliminary data.</text>
</comment>
<dbReference type="SMART" id="SM00091">
    <property type="entry name" value="PAS"/>
    <property type="match status" value="2"/>
</dbReference>
<dbReference type="SMART" id="SM00086">
    <property type="entry name" value="PAC"/>
    <property type="match status" value="2"/>
</dbReference>
<dbReference type="SUPFAM" id="SSF47413">
    <property type="entry name" value="lambda repressor-like DNA-binding domains"/>
    <property type="match status" value="1"/>
</dbReference>
<dbReference type="AlphaFoldDB" id="A0A0R3DIJ5"/>
<dbReference type="OrthoDB" id="3782725at2"/>
<dbReference type="InterPro" id="IPR013655">
    <property type="entry name" value="PAS_fold_3"/>
</dbReference>
<feature type="domain" description="PAC" evidence="6">
    <location>
        <begin position="83"/>
        <end position="135"/>
    </location>
</feature>
<keyword evidence="9" id="KW-1185">Reference proteome</keyword>
<dbReference type="PROSITE" id="PS50943">
    <property type="entry name" value="HTH_CROC1"/>
    <property type="match status" value="1"/>
</dbReference>
<dbReference type="EMBL" id="LJYG01000094">
    <property type="protein sequence ID" value="KRQ08238.1"/>
    <property type="molecule type" value="Genomic_DNA"/>
</dbReference>
<gene>
    <name evidence="8" type="ORF">AOQ71_22350</name>
</gene>